<dbReference type="InterPro" id="IPR023707">
    <property type="entry name" value="OM_assembly_BamA"/>
</dbReference>
<dbReference type="GO" id="GO:0071709">
    <property type="term" value="P:membrane assembly"/>
    <property type="evidence" value="ECO:0007669"/>
    <property type="project" value="InterPro"/>
</dbReference>
<evidence type="ECO:0000256" key="7">
    <source>
        <dbReference type="ARBA" id="ARBA00023237"/>
    </source>
</evidence>
<evidence type="ECO:0000256" key="8">
    <source>
        <dbReference type="NCBIfam" id="TIGR03303"/>
    </source>
</evidence>
<keyword evidence="4" id="KW-0732">Signal</keyword>
<dbReference type="NCBIfam" id="TIGR03303">
    <property type="entry name" value="OM_YaeT"/>
    <property type="match status" value="1"/>
</dbReference>
<dbReference type="PROSITE" id="PS51779">
    <property type="entry name" value="POTRA"/>
    <property type="match status" value="5"/>
</dbReference>
<dbReference type="Pfam" id="PF01103">
    <property type="entry name" value="Omp85"/>
    <property type="match status" value="1"/>
</dbReference>
<dbReference type="PANTHER" id="PTHR12815:SF47">
    <property type="entry name" value="TRANSLOCATION AND ASSEMBLY MODULE SUBUNIT TAMA"/>
    <property type="match status" value="1"/>
</dbReference>
<dbReference type="InterPro" id="IPR039910">
    <property type="entry name" value="D15-like"/>
</dbReference>
<accession>A0A9D6V527</accession>
<evidence type="ECO:0000256" key="6">
    <source>
        <dbReference type="ARBA" id="ARBA00023136"/>
    </source>
</evidence>
<dbReference type="Proteomes" id="UP000807825">
    <property type="component" value="Unassembled WGS sequence"/>
</dbReference>
<dbReference type="GO" id="GO:0009279">
    <property type="term" value="C:cell outer membrane"/>
    <property type="evidence" value="ECO:0007669"/>
    <property type="project" value="UniProtKB-UniRule"/>
</dbReference>
<keyword evidence="3" id="KW-0812">Transmembrane</keyword>
<protein>
    <recommendedName>
        <fullName evidence="8">Outer membrane protein assembly factor BamA</fullName>
    </recommendedName>
</protein>
<evidence type="ECO:0000256" key="2">
    <source>
        <dbReference type="ARBA" id="ARBA00022452"/>
    </source>
</evidence>
<feature type="domain" description="POTRA" evidence="9">
    <location>
        <begin position="89"/>
        <end position="166"/>
    </location>
</feature>
<dbReference type="AlphaFoldDB" id="A0A9D6V527"/>
<reference evidence="10" key="1">
    <citation type="submission" date="2020-07" db="EMBL/GenBank/DDBJ databases">
        <title>Huge and variable diversity of episymbiotic CPR bacteria and DPANN archaea in groundwater ecosystems.</title>
        <authorList>
            <person name="He C.Y."/>
            <person name="Keren R."/>
            <person name="Whittaker M."/>
            <person name="Farag I.F."/>
            <person name="Doudna J."/>
            <person name="Cate J.H.D."/>
            <person name="Banfield J.F."/>
        </authorList>
    </citation>
    <scope>NUCLEOTIDE SEQUENCE</scope>
    <source>
        <strain evidence="10">NC_groundwater_1664_Pr3_B-0.1um_52_9</strain>
    </source>
</reference>
<feature type="domain" description="POTRA" evidence="9">
    <location>
        <begin position="169"/>
        <end position="255"/>
    </location>
</feature>
<sequence length="748" mass="84515">MKSFAADVGTVVLNRPKVGEIKIEGNKRIQREAILNKIDMKPGKPFRRAALGDEIKELYSMGYFDDVQIQAEETSKGEMDLRIVLKERPSIKTIEVEGNKVFTKDEILDTLTTKSFQVASTEKIREDINKIKKMYEKKGYYQPKIDHETKELSTNEAQLTFKIDEGNKSYLTEIVFDGRQKLPEDELKKNMSVKEKSWFWYVDDSGTFTREKLDENRLRIMQQYLENGFVNVQVGAPQVDIHDGRVTVKYPIREGHRFQVRNVDLEGDLIEPKEKLLGYLNVKPKTWFKRSQVAEDLKGLTRLYNNAGYAYVDIEPRQKLNDQHDFLDITYKVNKGQQVRIEKVDIHGNERTRDKIIRRQLDISEGDLYSADRFEATKGRLEATEFFEAVKLKTSPGSKPDLMNVDVEVMEKKTGSLTAGIGYSSQDGAMGNLSLTEKNLFGLAMAANAKANLSSKRNTFEGSVTYPYLFDTSVAGSLRGYKNINKEQNFVRDSDGFGAHLAFPVYGLWNFSTGFARDSSKLSGFEPVFARSVVEYYKRFGVTGQKYLNISENSLSFSLNRDTRNNTVIPTAGTKVSIGSRVSGFGGDVSFSNYFSDATYYHALIWRSIFKIRGSVSALAELGNDPIPFDRRILLGGISSVRGYKYGEIGPRDRYNNIMGGDRAIFANVEVLFPLLDELKLSGVVFFDAGNAWNVSDTPWLTTVKAGAGAGFRWISPMGPIRIEYGWKVTPEKGEEPGAFAFAMGQLF</sequence>
<keyword evidence="5" id="KW-0677">Repeat</keyword>
<dbReference type="InterPro" id="IPR000184">
    <property type="entry name" value="Bac_surfAg_D15"/>
</dbReference>
<feature type="domain" description="POTRA" evidence="9">
    <location>
        <begin position="258"/>
        <end position="336"/>
    </location>
</feature>
<evidence type="ECO:0000256" key="5">
    <source>
        <dbReference type="ARBA" id="ARBA00022737"/>
    </source>
</evidence>
<feature type="domain" description="POTRA" evidence="9">
    <location>
        <begin position="16"/>
        <end position="88"/>
    </location>
</feature>
<keyword evidence="6" id="KW-0472">Membrane</keyword>
<comment type="caution">
    <text evidence="10">The sequence shown here is derived from an EMBL/GenBank/DDBJ whole genome shotgun (WGS) entry which is preliminary data.</text>
</comment>
<organism evidence="10 11">
    <name type="scientific">Desulfomonile tiedjei</name>
    <dbReference type="NCBI Taxonomy" id="2358"/>
    <lineage>
        <taxon>Bacteria</taxon>
        <taxon>Pseudomonadati</taxon>
        <taxon>Thermodesulfobacteriota</taxon>
        <taxon>Desulfomonilia</taxon>
        <taxon>Desulfomonilales</taxon>
        <taxon>Desulfomonilaceae</taxon>
        <taxon>Desulfomonile</taxon>
    </lineage>
</organism>
<name>A0A9D6V527_9BACT</name>
<feature type="domain" description="POTRA" evidence="9">
    <location>
        <begin position="339"/>
        <end position="412"/>
    </location>
</feature>
<evidence type="ECO:0000313" key="10">
    <source>
        <dbReference type="EMBL" id="MBI5251674.1"/>
    </source>
</evidence>
<dbReference type="Pfam" id="PF07244">
    <property type="entry name" value="POTRA"/>
    <property type="match status" value="5"/>
</dbReference>
<dbReference type="InterPro" id="IPR034746">
    <property type="entry name" value="POTRA"/>
</dbReference>
<keyword evidence="7" id="KW-0998">Cell outer membrane</keyword>
<evidence type="ECO:0000313" key="11">
    <source>
        <dbReference type="Proteomes" id="UP000807825"/>
    </source>
</evidence>
<dbReference type="Gene3D" id="2.40.160.50">
    <property type="entry name" value="membrane protein fhac: a member of the omp85/tpsb transporter family"/>
    <property type="match status" value="1"/>
</dbReference>
<dbReference type="Gene3D" id="3.10.20.310">
    <property type="entry name" value="membrane protein fhac"/>
    <property type="match status" value="5"/>
</dbReference>
<dbReference type="PIRSF" id="PIRSF006076">
    <property type="entry name" value="OM_assembly_OMP85"/>
    <property type="match status" value="1"/>
</dbReference>
<comment type="subcellular location">
    <subcellularLocation>
        <location evidence="1">Membrane</location>
    </subcellularLocation>
</comment>
<dbReference type="PANTHER" id="PTHR12815">
    <property type="entry name" value="SORTING AND ASSEMBLY MACHINERY SAMM50 PROTEIN FAMILY MEMBER"/>
    <property type="match status" value="1"/>
</dbReference>
<dbReference type="EMBL" id="JACRDE010000505">
    <property type="protein sequence ID" value="MBI5251674.1"/>
    <property type="molecule type" value="Genomic_DNA"/>
</dbReference>
<evidence type="ECO:0000256" key="3">
    <source>
        <dbReference type="ARBA" id="ARBA00022692"/>
    </source>
</evidence>
<proteinExistence type="predicted"/>
<evidence type="ECO:0000256" key="1">
    <source>
        <dbReference type="ARBA" id="ARBA00004370"/>
    </source>
</evidence>
<evidence type="ECO:0000259" key="9">
    <source>
        <dbReference type="PROSITE" id="PS51779"/>
    </source>
</evidence>
<keyword evidence="2" id="KW-1134">Transmembrane beta strand</keyword>
<evidence type="ECO:0000256" key="4">
    <source>
        <dbReference type="ARBA" id="ARBA00022729"/>
    </source>
</evidence>
<gene>
    <name evidence="10" type="primary">bamA</name>
    <name evidence="10" type="ORF">HY912_19450</name>
</gene>
<dbReference type="InterPro" id="IPR010827">
    <property type="entry name" value="BamA/TamA_POTRA"/>
</dbReference>